<dbReference type="GO" id="GO:0009294">
    <property type="term" value="P:DNA-mediated transformation"/>
    <property type="evidence" value="ECO:0007669"/>
    <property type="project" value="InterPro"/>
</dbReference>
<feature type="domain" description="Smf/DprA SLOG" evidence="2">
    <location>
        <begin position="73"/>
        <end position="282"/>
    </location>
</feature>
<dbReference type="NCBIfam" id="TIGR00732">
    <property type="entry name" value="dprA"/>
    <property type="match status" value="1"/>
</dbReference>
<proteinExistence type="inferred from homology"/>
<dbReference type="PANTHER" id="PTHR43022:SF1">
    <property type="entry name" value="PROTEIN SMF"/>
    <property type="match status" value="1"/>
</dbReference>
<sequence length="284" mass="31382">MDGLKKKLIQLVHSKNASWKAIYTALKASTALTEPETALYSSINPRAQQLIRDHQFIPIDKLLNDYASKNIHLITFFDDNYPIELKTIYQPPWILFAKGDISLLRNTKNLAVVGSRNASSYGIKAIDYLFPSLIEKNVQIVSGLAKGIDAHAHKAAIKLGGKTIGVIAGGFNNLYPKENMKLAEYMMEKHLVLSEYPPATMPAKWQFPMRNRIISGLSQGTLVIEAKKKSGSLITADFALNEGRDVFAVPGSILTPDSDGVHYLIQQGAKLIKSSEDILEELGM</sequence>
<evidence type="ECO:0000313" key="3">
    <source>
        <dbReference type="EMBL" id="NKE05287.1"/>
    </source>
</evidence>
<dbReference type="PANTHER" id="PTHR43022">
    <property type="entry name" value="PROTEIN SMF"/>
    <property type="match status" value="1"/>
</dbReference>
<protein>
    <submittedName>
        <fullName evidence="3">DNA-protecting protein DprA</fullName>
    </submittedName>
</protein>
<reference evidence="3 4" key="1">
    <citation type="submission" date="2020-03" db="EMBL/GenBank/DDBJ databases">
        <authorList>
            <person name="Sun Q."/>
        </authorList>
    </citation>
    <scope>NUCLEOTIDE SEQUENCE [LARGE SCALE GENOMIC DNA]</scope>
    <source>
        <strain evidence="3 4">KACC 21451</strain>
    </source>
</reference>
<dbReference type="AlphaFoldDB" id="A0A846TIS1"/>
<dbReference type="InterPro" id="IPR057666">
    <property type="entry name" value="DrpA_SLOG"/>
</dbReference>
<comment type="caution">
    <text evidence="3">The sequence shown here is derived from an EMBL/GenBank/DDBJ whole genome shotgun (WGS) entry which is preliminary data.</text>
</comment>
<dbReference type="RefSeq" id="WP_167831762.1">
    <property type="nucleotide sequence ID" value="NZ_JAAVUM010000004.1"/>
</dbReference>
<accession>A0A846TIS1</accession>
<dbReference type="SUPFAM" id="SSF102405">
    <property type="entry name" value="MCP/YpsA-like"/>
    <property type="match status" value="1"/>
</dbReference>
<evidence type="ECO:0000256" key="1">
    <source>
        <dbReference type="ARBA" id="ARBA00006525"/>
    </source>
</evidence>
<organism evidence="3 4">
    <name type="scientific">Mesobacillus selenatarsenatis</name>
    <dbReference type="NCBI Taxonomy" id="388741"/>
    <lineage>
        <taxon>Bacteria</taxon>
        <taxon>Bacillati</taxon>
        <taxon>Bacillota</taxon>
        <taxon>Bacilli</taxon>
        <taxon>Bacillales</taxon>
        <taxon>Bacillaceae</taxon>
        <taxon>Mesobacillus</taxon>
    </lineage>
</organism>
<dbReference type="Gene3D" id="3.40.50.450">
    <property type="match status" value="1"/>
</dbReference>
<dbReference type="Proteomes" id="UP000587942">
    <property type="component" value="Unassembled WGS sequence"/>
</dbReference>
<comment type="similarity">
    <text evidence="1">Belongs to the DprA/Smf family.</text>
</comment>
<gene>
    <name evidence="3" type="primary">dprA</name>
    <name evidence="3" type="ORF">GWK17_07330</name>
</gene>
<evidence type="ECO:0000313" key="4">
    <source>
        <dbReference type="Proteomes" id="UP000587942"/>
    </source>
</evidence>
<dbReference type="EMBL" id="JAAVUM010000004">
    <property type="protein sequence ID" value="NKE05287.1"/>
    <property type="molecule type" value="Genomic_DNA"/>
</dbReference>
<dbReference type="Pfam" id="PF02481">
    <property type="entry name" value="DNA_processg_A"/>
    <property type="match status" value="1"/>
</dbReference>
<dbReference type="InterPro" id="IPR003488">
    <property type="entry name" value="DprA"/>
</dbReference>
<evidence type="ECO:0000259" key="2">
    <source>
        <dbReference type="Pfam" id="PF02481"/>
    </source>
</evidence>
<name>A0A846TIS1_9BACI</name>